<dbReference type="GeneID" id="82883546"/>
<keyword evidence="2" id="KW-0689">Ribosomal protein</keyword>
<keyword evidence="2" id="KW-0687">Ribonucleoprotein</keyword>
<reference evidence="2 3" key="1">
    <citation type="submission" date="2018-12" db="EMBL/GenBank/DDBJ databases">
        <authorList>
            <consortium name="Pathogen Informatics"/>
        </authorList>
    </citation>
    <scope>NUCLEOTIDE SEQUENCE [LARGE SCALE GENOMIC DNA]</scope>
    <source>
        <strain evidence="2 3">NCTC13652</strain>
    </source>
</reference>
<evidence type="ECO:0000313" key="2">
    <source>
        <dbReference type="EMBL" id="VEI02564.1"/>
    </source>
</evidence>
<dbReference type="RefSeq" id="WP_028702800.1">
    <property type="nucleotide sequence ID" value="NZ_CP025571.1"/>
</dbReference>
<feature type="compositionally biased region" description="Basic and acidic residues" evidence="1">
    <location>
        <begin position="154"/>
        <end position="163"/>
    </location>
</feature>
<gene>
    <name evidence="2" type="ORF">NCTC13652_00743</name>
</gene>
<dbReference type="EMBL" id="LR134473">
    <property type="protein sequence ID" value="VEI02564.1"/>
    <property type="molecule type" value="Genomic_DNA"/>
</dbReference>
<feature type="region of interest" description="Disordered" evidence="1">
    <location>
        <begin position="1"/>
        <end position="24"/>
    </location>
</feature>
<dbReference type="OrthoDB" id="4871889at2"/>
<feature type="region of interest" description="Disordered" evidence="1">
    <location>
        <begin position="204"/>
        <end position="285"/>
    </location>
</feature>
<name>A0A3Q9UP25_9ACTN</name>
<proteinExistence type="predicted"/>
<accession>A0A3Q9UP25</accession>
<keyword evidence="3" id="KW-1185">Reference proteome</keyword>
<feature type="compositionally biased region" description="Low complexity" evidence="1">
    <location>
        <begin position="211"/>
        <end position="234"/>
    </location>
</feature>
<organism evidence="2 3">
    <name type="scientific">Acidipropionibacterium jensenii</name>
    <dbReference type="NCBI Taxonomy" id="1749"/>
    <lineage>
        <taxon>Bacteria</taxon>
        <taxon>Bacillati</taxon>
        <taxon>Actinomycetota</taxon>
        <taxon>Actinomycetes</taxon>
        <taxon>Propionibacteriales</taxon>
        <taxon>Propionibacteriaceae</taxon>
        <taxon>Acidipropionibacterium</taxon>
    </lineage>
</organism>
<protein>
    <submittedName>
        <fullName evidence="2">50S ribosomal protein L4</fullName>
    </submittedName>
</protein>
<dbReference type="GO" id="GO:0005840">
    <property type="term" value="C:ribosome"/>
    <property type="evidence" value="ECO:0007669"/>
    <property type="project" value="UniProtKB-KW"/>
</dbReference>
<evidence type="ECO:0000256" key="1">
    <source>
        <dbReference type="SAM" id="MobiDB-lite"/>
    </source>
</evidence>
<sequence length="323" mass="33660">MSCTKKSLREAAEHTAASAKEQSAQALAGATTTLRAAQEKAAPLAAQAADRIGPLTEQAAERGRRAVAEAREVTQQKVVPAVKQAYESFQKDVLPELEVRAREVASSPAVEEATRRGQAALSALKGQTAGAGATAAGVVAASPKLSRKARKAAKKAEKKLAKADRKSHKVLKTFLILGGLGAAGIIAARKFLGSSDDGWTAREPAETYSWTPKAPTTEPAPEAEKPAPQASAPSPESPDETSGEATMTEEGAPAPEGVETTADAPADDSYVGNEPPEGYVIKANSRSKKYHLPGSAGYDRTITDIWFASEEAAEAAGFTKAQR</sequence>
<dbReference type="Proteomes" id="UP000277858">
    <property type="component" value="Chromosome"/>
</dbReference>
<dbReference type="STRING" id="1122997.GCA_000425285_01117"/>
<feature type="compositionally biased region" description="Low complexity" evidence="1">
    <location>
        <begin position="135"/>
        <end position="144"/>
    </location>
</feature>
<evidence type="ECO:0000313" key="3">
    <source>
        <dbReference type="Proteomes" id="UP000277858"/>
    </source>
</evidence>
<dbReference type="AlphaFoldDB" id="A0A3Q9UP25"/>
<feature type="region of interest" description="Disordered" evidence="1">
    <location>
        <begin position="135"/>
        <end position="163"/>
    </location>
</feature>